<sequence>MNRERILLKLINFCLILSILCLNGEANCRTSCGLALASYYVWGGSNLSYISTIFNQKVPEILKYNPQISTPDSIPTGSRINVPFSCDCLNGDFLGHRFEYKTQIGDTYVKIARIAFSNLTNAYWIQLVNTYDPTRVPDFIIINVTVNCSCGDTSVSKDYGLFATYPLHSGENLSSVATASGVPPVLLQRFNPGSDFSSGSGIVFVPAKG</sequence>
<gene>
    <name evidence="1" type="ORF">M9H77_13360</name>
</gene>
<accession>A0ACC0BK92</accession>
<reference evidence="2" key="1">
    <citation type="journal article" date="2023" name="Nat. Plants">
        <title>Single-cell RNA sequencing provides a high-resolution roadmap for understanding the multicellular compartmentation of specialized metabolism.</title>
        <authorList>
            <person name="Sun S."/>
            <person name="Shen X."/>
            <person name="Li Y."/>
            <person name="Li Y."/>
            <person name="Wang S."/>
            <person name="Li R."/>
            <person name="Zhang H."/>
            <person name="Shen G."/>
            <person name="Guo B."/>
            <person name="Wei J."/>
            <person name="Xu J."/>
            <person name="St-Pierre B."/>
            <person name="Chen S."/>
            <person name="Sun C."/>
        </authorList>
    </citation>
    <scope>NUCLEOTIDE SEQUENCE [LARGE SCALE GENOMIC DNA]</scope>
</reference>
<name>A0ACC0BK92_CATRO</name>
<evidence type="ECO:0000313" key="1">
    <source>
        <dbReference type="EMBL" id="KAI5672996.1"/>
    </source>
</evidence>
<evidence type="ECO:0000313" key="2">
    <source>
        <dbReference type="Proteomes" id="UP001060085"/>
    </source>
</evidence>
<protein>
    <submittedName>
        <fullName evidence="1">Uncharacterized protein</fullName>
    </submittedName>
</protein>
<dbReference type="EMBL" id="CM044703">
    <property type="protein sequence ID" value="KAI5672996.1"/>
    <property type="molecule type" value="Genomic_DNA"/>
</dbReference>
<proteinExistence type="predicted"/>
<organism evidence="1 2">
    <name type="scientific">Catharanthus roseus</name>
    <name type="common">Madagascar periwinkle</name>
    <name type="synonym">Vinca rosea</name>
    <dbReference type="NCBI Taxonomy" id="4058"/>
    <lineage>
        <taxon>Eukaryota</taxon>
        <taxon>Viridiplantae</taxon>
        <taxon>Streptophyta</taxon>
        <taxon>Embryophyta</taxon>
        <taxon>Tracheophyta</taxon>
        <taxon>Spermatophyta</taxon>
        <taxon>Magnoliopsida</taxon>
        <taxon>eudicotyledons</taxon>
        <taxon>Gunneridae</taxon>
        <taxon>Pentapetalae</taxon>
        <taxon>asterids</taxon>
        <taxon>lamiids</taxon>
        <taxon>Gentianales</taxon>
        <taxon>Apocynaceae</taxon>
        <taxon>Rauvolfioideae</taxon>
        <taxon>Vinceae</taxon>
        <taxon>Catharanthinae</taxon>
        <taxon>Catharanthus</taxon>
    </lineage>
</organism>
<dbReference type="Proteomes" id="UP001060085">
    <property type="component" value="Linkage Group LG03"/>
</dbReference>
<keyword evidence="2" id="KW-1185">Reference proteome</keyword>
<comment type="caution">
    <text evidence="1">The sequence shown here is derived from an EMBL/GenBank/DDBJ whole genome shotgun (WGS) entry which is preliminary data.</text>
</comment>